<dbReference type="EMBL" id="JALLPB020000290">
    <property type="protein sequence ID" value="KAL3810950.1"/>
    <property type="molecule type" value="Genomic_DNA"/>
</dbReference>
<evidence type="ECO:0000256" key="2">
    <source>
        <dbReference type="ARBA" id="ARBA00006690"/>
    </source>
</evidence>
<feature type="transmembrane region" description="Helical" evidence="8">
    <location>
        <begin position="155"/>
        <end position="178"/>
    </location>
</feature>
<keyword evidence="6 8" id="KW-0472">Membrane</keyword>
<evidence type="ECO:0008006" key="11">
    <source>
        <dbReference type="Google" id="ProtNLM"/>
    </source>
</evidence>
<dbReference type="SUPFAM" id="SSF103481">
    <property type="entry name" value="Multidrug resistance efflux transporter EmrE"/>
    <property type="match status" value="1"/>
</dbReference>
<feature type="transmembrane region" description="Helical" evidence="8">
    <location>
        <begin position="239"/>
        <end position="258"/>
    </location>
</feature>
<accession>A0ABD3RD45</accession>
<dbReference type="Pfam" id="PF08627">
    <property type="entry name" value="CRT-like"/>
    <property type="match status" value="2"/>
</dbReference>
<evidence type="ECO:0000313" key="9">
    <source>
        <dbReference type="EMBL" id="KAL3810950.1"/>
    </source>
</evidence>
<dbReference type="Proteomes" id="UP001530377">
    <property type="component" value="Unassembled WGS sequence"/>
</dbReference>
<keyword evidence="4 8" id="KW-0812">Transmembrane</keyword>
<feature type="compositionally biased region" description="Basic and acidic residues" evidence="7">
    <location>
        <begin position="18"/>
        <end position="29"/>
    </location>
</feature>
<comment type="subcellular location">
    <subcellularLocation>
        <location evidence="1">Membrane</location>
        <topology evidence="1">Multi-pass membrane protein</topology>
    </subcellularLocation>
</comment>
<evidence type="ECO:0000256" key="8">
    <source>
        <dbReference type="SAM" id="Phobius"/>
    </source>
</evidence>
<name>A0ABD3RD45_9STRA</name>
<sequence>MTEKKKSPRQSVMAAESLRFELEPSTTDRVDDDDDDDVDDGGAGRAYTESTARTSPRGVYRHDYDDDDDEDEEFFDEIANYFPAASDNATSTTMNGAMDYGNVIVVHKISSRRETKLLISFLLMVIVGTGNKIFQKLQAIPMYNYPNSMNLIQNFVYVPLCFAYIIPVGRYGLLNDAIPPEVSNMTKRPFVVMGLLDCIAGTLLTFAAVYLPGSLLILLPQAAIPISMILSYRIKGERYAIHQYVGAAVVVLGILAVLEPLVTRRHDADYACVAYDADEYCSLCGEEVTEVGCASHRVDGEVDGVGYDGHGTGDGGDGVTSASSLSRLWNAATMDIEGLVGSGGNSSSSSTPHDDHDGELCRWIPSDSPEMPSSGTSTTTILIWSAMTILACIPMTLSSIYKEMKLNGVGSRDGRSIDPIFLNGWVAVFQLLFSIALSLPAGMTSNPPVTPRDLPSNIVDGIKCYFGIASITSGCHPDDQCHWAPLYVNVFLVFNVCFNVLIVYILKFGSANVLFMASTVMVPIGNLVFSLPFIPGSTPLKDSDIAGLGIILLGLSAYRLGGECAGIRWRRGVTRLSWWEGKTSPSASMTEERFEWDAPVFHDGNESLASSSLAEPLLLTPL</sequence>
<feature type="transmembrane region" description="Helical" evidence="8">
    <location>
        <begin position="486"/>
        <end position="506"/>
    </location>
</feature>
<comment type="caution">
    <text evidence="9">The sequence shown here is derived from an EMBL/GenBank/DDBJ whole genome shotgun (WGS) entry which is preliminary data.</text>
</comment>
<feature type="region of interest" description="Disordered" evidence="7">
    <location>
        <begin position="1"/>
        <end position="66"/>
    </location>
</feature>
<evidence type="ECO:0000256" key="5">
    <source>
        <dbReference type="ARBA" id="ARBA00022989"/>
    </source>
</evidence>
<organism evidence="9 10">
    <name type="scientific">Cyclostephanos tholiformis</name>
    <dbReference type="NCBI Taxonomy" id="382380"/>
    <lineage>
        <taxon>Eukaryota</taxon>
        <taxon>Sar</taxon>
        <taxon>Stramenopiles</taxon>
        <taxon>Ochrophyta</taxon>
        <taxon>Bacillariophyta</taxon>
        <taxon>Coscinodiscophyceae</taxon>
        <taxon>Thalassiosirophycidae</taxon>
        <taxon>Stephanodiscales</taxon>
        <taxon>Stephanodiscaceae</taxon>
        <taxon>Cyclostephanos</taxon>
    </lineage>
</organism>
<evidence type="ECO:0000256" key="1">
    <source>
        <dbReference type="ARBA" id="ARBA00004141"/>
    </source>
</evidence>
<evidence type="ECO:0000256" key="4">
    <source>
        <dbReference type="ARBA" id="ARBA00022692"/>
    </source>
</evidence>
<dbReference type="InterPro" id="IPR013936">
    <property type="entry name" value="CRT-like"/>
</dbReference>
<feature type="transmembrane region" description="Helical" evidence="8">
    <location>
        <begin position="190"/>
        <end position="209"/>
    </location>
</feature>
<dbReference type="AlphaFoldDB" id="A0ABD3RD45"/>
<evidence type="ECO:0000313" key="10">
    <source>
        <dbReference type="Proteomes" id="UP001530377"/>
    </source>
</evidence>
<protein>
    <recommendedName>
        <fullName evidence="11">EamA domain-containing protein</fullName>
    </recommendedName>
</protein>
<keyword evidence="10" id="KW-1185">Reference proteome</keyword>
<feature type="transmembrane region" description="Helical" evidence="8">
    <location>
        <begin position="513"/>
        <end position="533"/>
    </location>
</feature>
<reference evidence="9 10" key="1">
    <citation type="submission" date="2024-10" db="EMBL/GenBank/DDBJ databases">
        <title>Updated reference genomes for cyclostephanoid diatoms.</title>
        <authorList>
            <person name="Roberts W.R."/>
            <person name="Alverson A.J."/>
        </authorList>
    </citation>
    <scope>NUCLEOTIDE SEQUENCE [LARGE SCALE GENOMIC DNA]</scope>
    <source>
        <strain evidence="9 10">AJA228-03</strain>
    </source>
</reference>
<comment type="similarity">
    <text evidence="2">Belongs to the CRT-like transporter family.</text>
</comment>
<evidence type="ECO:0000256" key="3">
    <source>
        <dbReference type="ARBA" id="ARBA00022448"/>
    </source>
</evidence>
<dbReference type="GO" id="GO:0016020">
    <property type="term" value="C:membrane"/>
    <property type="evidence" value="ECO:0007669"/>
    <property type="project" value="UniProtKB-SubCell"/>
</dbReference>
<evidence type="ECO:0000256" key="6">
    <source>
        <dbReference type="ARBA" id="ARBA00023136"/>
    </source>
</evidence>
<proteinExistence type="inferred from homology"/>
<dbReference type="PANTHER" id="PTHR31326:SF1">
    <property type="entry name" value="PROTEIN CLT2, CHLOROPLASTIC"/>
    <property type="match status" value="1"/>
</dbReference>
<evidence type="ECO:0000256" key="7">
    <source>
        <dbReference type="SAM" id="MobiDB-lite"/>
    </source>
</evidence>
<feature type="transmembrane region" description="Helical" evidence="8">
    <location>
        <begin position="422"/>
        <end position="443"/>
    </location>
</feature>
<feature type="transmembrane region" description="Helical" evidence="8">
    <location>
        <begin position="545"/>
        <end position="561"/>
    </location>
</feature>
<feature type="compositionally biased region" description="Acidic residues" evidence="7">
    <location>
        <begin position="30"/>
        <end position="40"/>
    </location>
</feature>
<feature type="transmembrane region" description="Helical" evidence="8">
    <location>
        <begin position="381"/>
        <end position="401"/>
    </location>
</feature>
<keyword evidence="5 8" id="KW-1133">Transmembrane helix</keyword>
<dbReference type="InterPro" id="IPR037185">
    <property type="entry name" value="EmrE-like"/>
</dbReference>
<gene>
    <name evidence="9" type="ORF">ACHAXA_005366</name>
</gene>
<feature type="transmembrane region" description="Helical" evidence="8">
    <location>
        <begin position="117"/>
        <end position="135"/>
    </location>
</feature>
<feature type="transmembrane region" description="Helical" evidence="8">
    <location>
        <begin position="215"/>
        <end position="232"/>
    </location>
</feature>
<dbReference type="PANTHER" id="PTHR31326">
    <property type="entry name" value="PROTEIN CLT2, CHLOROPLASTIC"/>
    <property type="match status" value="1"/>
</dbReference>
<keyword evidence="3" id="KW-0813">Transport</keyword>